<dbReference type="Proteomes" id="UP001055879">
    <property type="component" value="Linkage Group LG01"/>
</dbReference>
<dbReference type="EMBL" id="CM042047">
    <property type="protein sequence ID" value="KAI3769879.1"/>
    <property type="molecule type" value="Genomic_DNA"/>
</dbReference>
<evidence type="ECO:0000313" key="2">
    <source>
        <dbReference type="Proteomes" id="UP001055879"/>
    </source>
</evidence>
<protein>
    <submittedName>
        <fullName evidence="1">Uncharacterized protein</fullName>
    </submittedName>
</protein>
<reference evidence="1 2" key="2">
    <citation type="journal article" date="2022" name="Mol. Ecol. Resour.">
        <title>The genomes of chicory, endive, great burdock and yacon provide insights into Asteraceae paleo-polyploidization history and plant inulin production.</title>
        <authorList>
            <person name="Fan W."/>
            <person name="Wang S."/>
            <person name="Wang H."/>
            <person name="Wang A."/>
            <person name="Jiang F."/>
            <person name="Liu H."/>
            <person name="Zhao H."/>
            <person name="Xu D."/>
            <person name="Zhang Y."/>
        </authorList>
    </citation>
    <scope>NUCLEOTIDE SEQUENCE [LARGE SCALE GENOMIC DNA]</scope>
    <source>
        <strain evidence="2">cv. Niubang</strain>
    </source>
</reference>
<evidence type="ECO:0000313" key="1">
    <source>
        <dbReference type="EMBL" id="KAI3769879.1"/>
    </source>
</evidence>
<keyword evidence="2" id="KW-1185">Reference proteome</keyword>
<reference evidence="2" key="1">
    <citation type="journal article" date="2022" name="Mol. Ecol. Resour.">
        <title>The genomes of chicory, endive, great burdock and yacon provide insights into Asteraceae palaeo-polyploidization history and plant inulin production.</title>
        <authorList>
            <person name="Fan W."/>
            <person name="Wang S."/>
            <person name="Wang H."/>
            <person name="Wang A."/>
            <person name="Jiang F."/>
            <person name="Liu H."/>
            <person name="Zhao H."/>
            <person name="Xu D."/>
            <person name="Zhang Y."/>
        </authorList>
    </citation>
    <scope>NUCLEOTIDE SEQUENCE [LARGE SCALE GENOMIC DNA]</scope>
    <source>
        <strain evidence="2">cv. Niubang</strain>
    </source>
</reference>
<proteinExistence type="predicted"/>
<gene>
    <name evidence="1" type="ORF">L6452_00993</name>
</gene>
<organism evidence="1 2">
    <name type="scientific">Arctium lappa</name>
    <name type="common">Greater burdock</name>
    <name type="synonym">Lappa major</name>
    <dbReference type="NCBI Taxonomy" id="4217"/>
    <lineage>
        <taxon>Eukaryota</taxon>
        <taxon>Viridiplantae</taxon>
        <taxon>Streptophyta</taxon>
        <taxon>Embryophyta</taxon>
        <taxon>Tracheophyta</taxon>
        <taxon>Spermatophyta</taxon>
        <taxon>Magnoliopsida</taxon>
        <taxon>eudicotyledons</taxon>
        <taxon>Gunneridae</taxon>
        <taxon>Pentapetalae</taxon>
        <taxon>asterids</taxon>
        <taxon>campanulids</taxon>
        <taxon>Asterales</taxon>
        <taxon>Asteraceae</taxon>
        <taxon>Carduoideae</taxon>
        <taxon>Cardueae</taxon>
        <taxon>Arctiinae</taxon>
        <taxon>Arctium</taxon>
    </lineage>
</organism>
<name>A0ACB9FFJ4_ARCLA</name>
<accession>A0ACB9FFJ4</accession>
<comment type="caution">
    <text evidence="1">The sequence shown here is derived from an EMBL/GenBank/DDBJ whole genome shotgun (WGS) entry which is preliminary data.</text>
</comment>
<sequence length="77" mass="9356">MQRRLRFPLLGSKAQTRVRVRCKRLGFIYKHVNIKPKQTIRYFFSISQIKHPNQINLSTFLFQISDYFRHLNRSIFG</sequence>